<evidence type="ECO:0000256" key="5">
    <source>
        <dbReference type="ARBA" id="ARBA00022598"/>
    </source>
</evidence>
<dbReference type="Pfam" id="PF14520">
    <property type="entry name" value="HHH_5"/>
    <property type="match status" value="1"/>
</dbReference>
<dbReference type="GO" id="GO:0005829">
    <property type="term" value="C:cytosol"/>
    <property type="evidence" value="ECO:0007669"/>
    <property type="project" value="TreeGrafter"/>
</dbReference>
<keyword evidence="10" id="KW-0460">Magnesium</keyword>
<dbReference type="SMART" id="SM00532">
    <property type="entry name" value="LIGANc"/>
    <property type="match status" value="1"/>
</dbReference>
<dbReference type="InterPro" id="IPR004150">
    <property type="entry name" value="NAD_DNA_ligase_OB"/>
</dbReference>
<evidence type="ECO:0000256" key="8">
    <source>
        <dbReference type="ARBA" id="ARBA00022763"/>
    </source>
</evidence>
<dbReference type="GO" id="GO:0003677">
    <property type="term" value="F:DNA binding"/>
    <property type="evidence" value="ECO:0007669"/>
    <property type="project" value="InterPro"/>
</dbReference>
<dbReference type="Gene3D" id="2.40.50.140">
    <property type="entry name" value="Nucleic acid-binding proteins"/>
    <property type="match status" value="1"/>
</dbReference>
<feature type="domain" description="Helix-hairpin-helix DNA-binding motif class 1" evidence="15">
    <location>
        <begin position="479"/>
        <end position="498"/>
    </location>
</feature>
<dbReference type="GO" id="GO:0046872">
    <property type="term" value="F:metal ion binding"/>
    <property type="evidence" value="ECO:0007669"/>
    <property type="project" value="UniProtKB-KW"/>
</dbReference>
<keyword evidence="8" id="KW-0227">DNA damage</keyword>
<evidence type="ECO:0000256" key="1">
    <source>
        <dbReference type="ARBA" id="ARBA00001946"/>
    </source>
</evidence>
<evidence type="ECO:0000256" key="4">
    <source>
        <dbReference type="ARBA" id="ARBA00013308"/>
    </source>
</evidence>
<evidence type="ECO:0000256" key="9">
    <source>
        <dbReference type="ARBA" id="ARBA00022833"/>
    </source>
</evidence>
<dbReference type="InterPro" id="IPR041663">
    <property type="entry name" value="DisA/LigA_HHH"/>
</dbReference>
<dbReference type="InterPro" id="IPR003583">
    <property type="entry name" value="Hlx-hairpin-Hlx_DNA-bd_motif"/>
</dbReference>
<dbReference type="Pfam" id="PF03120">
    <property type="entry name" value="OB_DNA_ligase"/>
    <property type="match status" value="1"/>
</dbReference>
<dbReference type="Gene3D" id="3.30.470.30">
    <property type="entry name" value="DNA ligase/mRNA capping enzyme"/>
    <property type="match status" value="1"/>
</dbReference>
<dbReference type="InterPro" id="IPR001679">
    <property type="entry name" value="DNA_ligase"/>
</dbReference>
<keyword evidence="7" id="KW-0479">Metal-binding</keyword>
<dbReference type="HAMAP" id="MF_01588">
    <property type="entry name" value="DNA_ligase_A"/>
    <property type="match status" value="1"/>
</dbReference>
<dbReference type="GO" id="GO:0006260">
    <property type="term" value="P:DNA replication"/>
    <property type="evidence" value="ECO:0007669"/>
    <property type="project" value="UniProtKB-KW"/>
</dbReference>
<keyword evidence="9" id="KW-0862">Zinc</keyword>
<dbReference type="EMBL" id="PETZ01000004">
    <property type="protein sequence ID" value="PIV45372.1"/>
    <property type="molecule type" value="Genomic_DNA"/>
</dbReference>
<comment type="caution">
    <text evidence="17">The sequence shown here is derived from an EMBL/GenBank/DDBJ whole genome shotgun (WGS) entry which is preliminary data.</text>
</comment>
<feature type="domain" description="Helix-hairpin-helix DNA-binding motif class 1" evidence="15">
    <location>
        <begin position="445"/>
        <end position="464"/>
    </location>
</feature>
<dbReference type="AlphaFoldDB" id="A0A2M7DA72"/>
<dbReference type="SUPFAM" id="SSF50249">
    <property type="entry name" value="Nucleic acid-binding proteins"/>
    <property type="match status" value="1"/>
</dbReference>
<dbReference type="Pfam" id="PF03119">
    <property type="entry name" value="DNA_ligase_ZBD"/>
    <property type="match status" value="1"/>
</dbReference>
<comment type="function">
    <text evidence="2">DNA ligase that catalyzes the formation of phosphodiester linkages between 5'-phosphoryl and 3'-hydroxyl groups in double-stranded DNA using NAD as a coenzyme and as the energy source for the reaction. It is essential for DNA replication and repair of damaged DNA.</text>
</comment>
<evidence type="ECO:0000256" key="3">
    <source>
        <dbReference type="ARBA" id="ARBA00012722"/>
    </source>
</evidence>
<feature type="domain" description="NAD-dependent DNA ligase N-terminal" evidence="16">
    <location>
        <begin position="5"/>
        <end position="447"/>
    </location>
</feature>
<evidence type="ECO:0000256" key="13">
    <source>
        <dbReference type="ARBA" id="ARBA00034005"/>
    </source>
</evidence>
<comment type="catalytic activity">
    <reaction evidence="13">
        <text>NAD(+) + (deoxyribonucleotide)n-3'-hydroxyl + 5'-phospho-(deoxyribonucleotide)m = (deoxyribonucleotide)n+m + AMP + beta-nicotinamide D-nucleotide.</text>
        <dbReference type="EC" id="6.5.1.2"/>
    </reaction>
</comment>
<dbReference type="Gene3D" id="1.10.150.20">
    <property type="entry name" value="5' to 3' exonuclease, C-terminal subdomain"/>
    <property type="match status" value="2"/>
</dbReference>
<feature type="non-terminal residue" evidence="17">
    <location>
        <position position="562"/>
    </location>
</feature>
<evidence type="ECO:0000256" key="2">
    <source>
        <dbReference type="ARBA" id="ARBA00004067"/>
    </source>
</evidence>
<evidence type="ECO:0000313" key="17">
    <source>
        <dbReference type="EMBL" id="PIV45372.1"/>
    </source>
</evidence>
<dbReference type="Pfam" id="PF12826">
    <property type="entry name" value="HHH_2"/>
    <property type="match status" value="1"/>
</dbReference>
<evidence type="ECO:0000259" key="16">
    <source>
        <dbReference type="SMART" id="SM00532"/>
    </source>
</evidence>
<feature type="domain" description="Helix-hairpin-helix DNA-binding motif class 1" evidence="15">
    <location>
        <begin position="543"/>
        <end position="562"/>
    </location>
</feature>
<dbReference type="SMART" id="SM00278">
    <property type="entry name" value="HhH1"/>
    <property type="match status" value="4"/>
</dbReference>
<dbReference type="SUPFAM" id="SSF56091">
    <property type="entry name" value="DNA ligase/mRNA capping enzyme, catalytic domain"/>
    <property type="match status" value="1"/>
</dbReference>
<keyword evidence="6" id="KW-0235">DNA replication</keyword>
<dbReference type="InterPro" id="IPR013839">
    <property type="entry name" value="DNAligase_adenylation"/>
</dbReference>
<dbReference type="FunFam" id="2.40.50.140:FF:000012">
    <property type="entry name" value="DNA ligase"/>
    <property type="match status" value="1"/>
</dbReference>
<protein>
    <recommendedName>
        <fullName evidence="4">DNA ligase</fullName>
        <ecNumber evidence="3">6.5.1.2</ecNumber>
    </recommendedName>
</protein>
<gene>
    <name evidence="17" type="ORF">COS25_00160</name>
</gene>
<comment type="cofactor">
    <cofactor evidence="1">
        <name>Mg(2+)</name>
        <dbReference type="ChEBI" id="CHEBI:18420"/>
    </cofactor>
</comment>
<name>A0A2M7DA72_9BACT</name>
<keyword evidence="5 17" id="KW-0436">Ligase</keyword>
<keyword evidence="11" id="KW-0520">NAD</keyword>
<evidence type="ECO:0000256" key="6">
    <source>
        <dbReference type="ARBA" id="ARBA00022705"/>
    </source>
</evidence>
<dbReference type="GO" id="GO:0003911">
    <property type="term" value="F:DNA ligase (NAD+) activity"/>
    <property type="evidence" value="ECO:0007669"/>
    <property type="project" value="UniProtKB-EC"/>
</dbReference>
<dbReference type="PANTHER" id="PTHR23389:SF9">
    <property type="entry name" value="DNA LIGASE"/>
    <property type="match status" value="1"/>
</dbReference>
<evidence type="ECO:0000256" key="11">
    <source>
        <dbReference type="ARBA" id="ARBA00023027"/>
    </source>
</evidence>
<dbReference type="CDD" id="cd00114">
    <property type="entry name" value="LIGANc"/>
    <property type="match status" value="1"/>
</dbReference>
<organism evidence="17 18">
    <name type="scientific">Candidatus Nealsonbacteria bacterium CG02_land_8_20_14_3_00_37_10</name>
    <dbReference type="NCBI Taxonomy" id="1974699"/>
    <lineage>
        <taxon>Bacteria</taxon>
        <taxon>Candidatus Nealsoniibacteriota</taxon>
    </lineage>
</organism>
<dbReference type="NCBIfam" id="TIGR00575">
    <property type="entry name" value="dnlj"/>
    <property type="match status" value="1"/>
</dbReference>
<dbReference type="Proteomes" id="UP000230864">
    <property type="component" value="Unassembled WGS sequence"/>
</dbReference>
<evidence type="ECO:0000256" key="12">
    <source>
        <dbReference type="ARBA" id="ARBA00023204"/>
    </source>
</evidence>
<dbReference type="EC" id="6.5.1.2" evidence="3"/>
<proteinExistence type="inferred from homology"/>
<dbReference type="PANTHER" id="PTHR23389">
    <property type="entry name" value="CHROMOSOME TRANSMISSION FIDELITY FACTOR 18"/>
    <property type="match status" value="1"/>
</dbReference>
<sequence>MRKEEAKKRIEKLREVINHHRYLYHVLDKQEISDEALDSLKHELYKLEQQYPEFITLDSPTQRVGGKPLEKFKKKGHETPMLSLEDIFLEKELQDWQNYLKRLEPSAQLEYFTELKIDGFAVALIYENGLFAVGATRGDGRTGEDVTQNLKTIESIPLRLDLRTSDVRKGVVEVRGEVYMEKKDFERLNKELEKKGEKTYANPRNLAAGSIRQLDPKLTSSRPLKFLAYDIITDFGQRKHSQEHQILPALGFKTDPGRICKNLSDVLIFWQEVAKKRENLPYQIDGIVINVNDNSLFEKLGVAGKSPRGARAFKFSPKQTTTKVSDIKLQIGRTGAATPVAVLEPVEVGGVTITRATLHNEDEIKRLGVKIGDTVIVERAGDVIPDVAKVLPELRSGKEKEFYFPKTCPSCLAKLSKPEGEAVWRCPNPNCSARRRKNLYYFVSKKALDIDGLGPKIIDKLIDENLISQAADIFTLREGDLVPLERFAEKSAKNLIEAIQKSKKVPLSRFILALGIRHVGEETAIDLANRFNSIDKLQKATKEELETIPDVGPKIAESIYNW</sequence>
<dbReference type="Pfam" id="PF01653">
    <property type="entry name" value="DNA_ligase_aden"/>
    <property type="match status" value="1"/>
</dbReference>
<dbReference type="Pfam" id="PF22745">
    <property type="entry name" value="Nlig-Ia"/>
    <property type="match status" value="1"/>
</dbReference>
<feature type="domain" description="Helix-hairpin-helix DNA-binding motif class 1" evidence="15">
    <location>
        <begin position="511"/>
        <end position="530"/>
    </location>
</feature>
<dbReference type="FunFam" id="1.10.150.20:FF:000007">
    <property type="entry name" value="DNA ligase"/>
    <property type="match status" value="1"/>
</dbReference>
<dbReference type="InterPro" id="IPR013840">
    <property type="entry name" value="DNAligase_N"/>
</dbReference>
<dbReference type="InterPro" id="IPR010994">
    <property type="entry name" value="RuvA_2-like"/>
</dbReference>
<dbReference type="Gene3D" id="1.10.287.610">
    <property type="entry name" value="Helix hairpin bin"/>
    <property type="match status" value="1"/>
</dbReference>
<dbReference type="Gene3D" id="6.20.10.30">
    <property type="match status" value="1"/>
</dbReference>
<keyword evidence="12" id="KW-0234">DNA repair</keyword>
<dbReference type="PIRSF" id="PIRSF001604">
    <property type="entry name" value="LigA"/>
    <property type="match status" value="1"/>
</dbReference>
<dbReference type="GO" id="GO:0006281">
    <property type="term" value="P:DNA repair"/>
    <property type="evidence" value="ECO:0007669"/>
    <property type="project" value="UniProtKB-KW"/>
</dbReference>
<evidence type="ECO:0000259" key="15">
    <source>
        <dbReference type="SMART" id="SM00278"/>
    </source>
</evidence>
<dbReference type="InterPro" id="IPR004149">
    <property type="entry name" value="Znf_DNAligase_C4"/>
</dbReference>
<dbReference type="InterPro" id="IPR012340">
    <property type="entry name" value="NA-bd_OB-fold"/>
</dbReference>
<dbReference type="NCBIfam" id="NF005932">
    <property type="entry name" value="PRK07956.1"/>
    <property type="match status" value="1"/>
</dbReference>
<comment type="similarity">
    <text evidence="14">Belongs to the NAD-dependent DNA ligase family. LigA subfamily.</text>
</comment>
<reference evidence="18" key="1">
    <citation type="submission" date="2017-09" db="EMBL/GenBank/DDBJ databases">
        <title>Depth-based differentiation of microbial function through sediment-hosted aquifers and enrichment of novel symbionts in the deep terrestrial subsurface.</title>
        <authorList>
            <person name="Probst A.J."/>
            <person name="Ladd B."/>
            <person name="Jarett J.K."/>
            <person name="Geller-Mcgrath D.E."/>
            <person name="Sieber C.M.K."/>
            <person name="Emerson J.B."/>
            <person name="Anantharaman K."/>
            <person name="Thomas B.C."/>
            <person name="Malmstrom R."/>
            <person name="Stieglmeier M."/>
            <person name="Klingl A."/>
            <person name="Woyke T."/>
            <person name="Ryan C.M."/>
            <person name="Banfield J.F."/>
        </authorList>
    </citation>
    <scope>NUCLEOTIDE SEQUENCE [LARGE SCALE GENOMIC DNA]</scope>
</reference>
<evidence type="ECO:0000256" key="7">
    <source>
        <dbReference type="ARBA" id="ARBA00022723"/>
    </source>
</evidence>
<evidence type="ECO:0000256" key="10">
    <source>
        <dbReference type="ARBA" id="ARBA00022842"/>
    </source>
</evidence>
<accession>A0A2M7DA72</accession>
<evidence type="ECO:0000313" key="18">
    <source>
        <dbReference type="Proteomes" id="UP000230864"/>
    </source>
</evidence>
<dbReference type="SUPFAM" id="SSF47781">
    <property type="entry name" value="RuvA domain 2-like"/>
    <property type="match status" value="1"/>
</dbReference>
<evidence type="ECO:0000256" key="14">
    <source>
        <dbReference type="ARBA" id="ARBA00060881"/>
    </source>
</evidence>